<evidence type="ECO:0000313" key="1">
    <source>
        <dbReference type="EMBL" id="KIW66114.1"/>
    </source>
</evidence>
<dbReference type="Proteomes" id="UP000054266">
    <property type="component" value="Unassembled WGS sequence"/>
</dbReference>
<proteinExistence type="predicted"/>
<reference evidence="1 2" key="1">
    <citation type="submission" date="2015-01" db="EMBL/GenBank/DDBJ databases">
        <title>The Genome Sequence of Capronia semiimmersa CBS27337.</title>
        <authorList>
            <consortium name="The Broad Institute Genomics Platform"/>
            <person name="Cuomo C."/>
            <person name="de Hoog S."/>
            <person name="Gorbushina A."/>
            <person name="Stielow B."/>
            <person name="Teixiera M."/>
            <person name="Abouelleil A."/>
            <person name="Chapman S.B."/>
            <person name="Priest M."/>
            <person name="Young S.K."/>
            <person name="Wortman J."/>
            <person name="Nusbaum C."/>
            <person name="Birren B."/>
        </authorList>
    </citation>
    <scope>NUCLEOTIDE SEQUENCE [LARGE SCALE GENOMIC DNA]</scope>
    <source>
        <strain evidence="1 2">CBS 27337</strain>
    </source>
</reference>
<protein>
    <submittedName>
        <fullName evidence="1">Uncharacterized protein</fullName>
    </submittedName>
</protein>
<accession>A0A0D2G1Z7</accession>
<dbReference type="HOGENOM" id="CLU_2026436_0_0_1"/>
<keyword evidence="2" id="KW-1185">Reference proteome</keyword>
<name>A0A0D2G1Z7_9EURO</name>
<evidence type="ECO:0000313" key="2">
    <source>
        <dbReference type="Proteomes" id="UP000054266"/>
    </source>
</evidence>
<dbReference type="EMBL" id="KN846960">
    <property type="protein sequence ID" value="KIW66114.1"/>
    <property type="molecule type" value="Genomic_DNA"/>
</dbReference>
<dbReference type="AlphaFoldDB" id="A0A0D2G1Z7"/>
<sequence length="122" mass="14281">MMSTVTRMLPRSCFVVSLSGFARRTKSSRSIGSFSLGRHYHLMLYKDGYKCWALEYCYQSLTFVTIRLILYAVISLSFRTSERWGLRSCRYRFRGLQHQGKASSEDETNTLYTFPNIRPAHE</sequence>
<organism evidence="1 2">
    <name type="scientific">Phialophora macrospora</name>
    <dbReference type="NCBI Taxonomy" id="1851006"/>
    <lineage>
        <taxon>Eukaryota</taxon>
        <taxon>Fungi</taxon>
        <taxon>Dikarya</taxon>
        <taxon>Ascomycota</taxon>
        <taxon>Pezizomycotina</taxon>
        <taxon>Eurotiomycetes</taxon>
        <taxon>Chaetothyriomycetidae</taxon>
        <taxon>Chaetothyriales</taxon>
        <taxon>Herpotrichiellaceae</taxon>
        <taxon>Phialophora</taxon>
    </lineage>
</organism>
<gene>
    <name evidence="1" type="ORF">PV04_08318</name>
</gene>